<gene>
    <name evidence="2" type="ORF">JEODO184_01492</name>
</gene>
<dbReference type="PROSITE" id="PS50965">
    <property type="entry name" value="NERD"/>
    <property type="match status" value="1"/>
</dbReference>
<sequence>MKIYSHSKVTMGGDMVFINPRKKSRELLYYEALKVRSHLSQDELYQYEVVVKGYEGECLYDDLLDESGHNNLLVLRDLYLKVGQSVTQFDSILISDYELKVNEIKNFSGDYKYVNDQLFKGNQTISDDPLHQLGRATGKIKRLVQPDKNRLLVEGKLIYVNDEFYLTSDNDMLWKNIVARGNLKRYFRQVNSVSSSGDRAEKLVEILQNHEVDNPYFNLKADFNRVKKGVYCGQCGSFHLQKDRFHFVCLSCGCKESNETHVLRAICDYQHLFYDDLMTRSKLYDFVDGKVSGKTIWRVLSKFCRIVKNGPSTYYKLNYHDFNEAMAAIDISSKRYKDIINLNN</sequence>
<organism evidence="2 3">
    <name type="scientific">Jeotgalicoccus meleagridis</name>
    <dbReference type="NCBI Taxonomy" id="2759181"/>
    <lineage>
        <taxon>Bacteria</taxon>
        <taxon>Bacillati</taxon>
        <taxon>Bacillota</taxon>
        <taxon>Bacilli</taxon>
        <taxon>Bacillales</taxon>
        <taxon>Staphylococcaceae</taxon>
        <taxon>Jeotgalicoccus</taxon>
    </lineage>
</organism>
<evidence type="ECO:0000259" key="1">
    <source>
        <dbReference type="PROSITE" id="PS50965"/>
    </source>
</evidence>
<keyword evidence="3" id="KW-1185">Reference proteome</keyword>
<comment type="caution">
    <text evidence="2">The sequence shown here is derived from an EMBL/GenBank/DDBJ whole genome shotgun (WGS) entry which is preliminary data.</text>
</comment>
<dbReference type="EMBL" id="CAJEWD010000008">
    <property type="protein sequence ID" value="CAD2078808.1"/>
    <property type="molecule type" value="Genomic_DNA"/>
</dbReference>
<protein>
    <submittedName>
        <fullName evidence="2">Nuclease-related domain protein</fullName>
    </submittedName>
</protein>
<feature type="domain" description="NERD" evidence="1">
    <location>
        <begin position="52"/>
        <end position="163"/>
    </location>
</feature>
<dbReference type="Proteomes" id="UP000589351">
    <property type="component" value="Unassembled WGS sequence"/>
</dbReference>
<reference evidence="2 3" key="1">
    <citation type="submission" date="2020-07" db="EMBL/GenBank/DDBJ databases">
        <authorList>
            <person name="Criscuolo A."/>
        </authorList>
    </citation>
    <scope>NUCLEOTIDE SEQUENCE [LARGE SCALE GENOMIC DNA]</scope>
    <source>
        <strain evidence="2">CIP111649</strain>
    </source>
</reference>
<dbReference type="Pfam" id="PF08378">
    <property type="entry name" value="NERD"/>
    <property type="match status" value="1"/>
</dbReference>
<evidence type="ECO:0000313" key="2">
    <source>
        <dbReference type="EMBL" id="CAD2078808.1"/>
    </source>
</evidence>
<accession>A0A6V7RMN5</accession>
<dbReference type="RefSeq" id="WP_185125967.1">
    <property type="nucleotide sequence ID" value="NZ_CAJEWD010000008.1"/>
</dbReference>
<dbReference type="InterPro" id="IPR011528">
    <property type="entry name" value="NERD"/>
</dbReference>
<evidence type="ECO:0000313" key="3">
    <source>
        <dbReference type="Proteomes" id="UP000589351"/>
    </source>
</evidence>
<dbReference type="AlphaFoldDB" id="A0A6V7RMN5"/>
<name>A0A6V7RMN5_9STAP</name>
<proteinExistence type="predicted"/>